<reference evidence="9 10" key="2">
    <citation type="journal article" date="2012" name="Stand. Genomic Sci.">
        <title>Complete genome sequence of the orange-red pigmented, radioresistant Deinococcus proteolyticus type strain (MRP(T)).</title>
        <authorList>
            <person name="Copeland A."/>
            <person name="Zeytun A."/>
            <person name="Yassawong M."/>
            <person name="Nolan M."/>
            <person name="Lucas S."/>
            <person name="Hammon N."/>
            <person name="Deshpande S."/>
            <person name="Cheng J.F."/>
            <person name="Han C."/>
            <person name="Tapia R."/>
            <person name="Goodwin L.A."/>
            <person name="Pitluck S."/>
            <person name="Mavromatis K."/>
            <person name="Liolios K."/>
            <person name="Pagani I."/>
            <person name="Ivanova N."/>
            <person name="Mikhailova N."/>
            <person name="Pati A."/>
            <person name="Chen A."/>
            <person name="Palaniappan K."/>
            <person name="Land M."/>
            <person name="Hauser L."/>
            <person name="Jeffries C.D."/>
            <person name="Brambilla E.M."/>
            <person name="Rohde M."/>
            <person name="Sikorski J."/>
            <person name="Pukall R."/>
            <person name="Goker M."/>
            <person name="Detter J.C."/>
            <person name="Woyke T."/>
            <person name="Bristow J."/>
            <person name="Eisen J.A."/>
            <person name="Markowitz V."/>
            <person name="Hugenholtz P."/>
            <person name="Kyrpides N.C."/>
            <person name="Klenk H.P."/>
            <person name="Lapidus A."/>
        </authorList>
    </citation>
    <scope>NUCLEOTIDE SEQUENCE [LARGE SCALE GENOMIC DNA]</scope>
    <source>
        <strain evidence="10">ATCC 35074 / DSM 20540 / JCM 6276 / NBRC 101906 / NCIMB 13154 / VKM Ac-1939 / CCM 2703 / MRP</strain>
    </source>
</reference>
<dbReference type="PANTHER" id="PTHR43240">
    <property type="entry name" value="1,4-DIHYDROXY-2-NAPHTHOYL-COA THIOESTERASE 1"/>
    <property type="match status" value="1"/>
</dbReference>
<dbReference type="HOGENOM" id="CLU_089876_5_0_0"/>
<dbReference type="InterPro" id="IPR003736">
    <property type="entry name" value="PAAI_dom"/>
</dbReference>
<comment type="catalytic activity">
    <reaction evidence="7">
        <text>a medium-chain fatty acyl-CoA + H2O = a medium-chain fatty acid + CoA + H(+)</text>
        <dbReference type="Rhea" id="RHEA:68184"/>
        <dbReference type="ChEBI" id="CHEBI:15377"/>
        <dbReference type="ChEBI" id="CHEBI:15378"/>
        <dbReference type="ChEBI" id="CHEBI:57287"/>
        <dbReference type="ChEBI" id="CHEBI:59558"/>
        <dbReference type="ChEBI" id="CHEBI:90546"/>
    </reaction>
</comment>
<keyword evidence="10" id="KW-1185">Reference proteome</keyword>
<dbReference type="EC" id="3.1.2.20" evidence="5"/>
<dbReference type="NCBIfam" id="TIGR00369">
    <property type="entry name" value="unchar_dom_1"/>
    <property type="match status" value="1"/>
</dbReference>
<dbReference type="EMBL" id="CP002536">
    <property type="protein sequence ID" value="ADY26517.1"/>
    <property type="molecule type" value="Genomic_DNA"/>
</dbReference>
<evidence type="ECO:0000256" key="2">
    <source>
        <dbReference type="ARBA" id="ARBA00035880"/>
    </source>
</evidence>
<dbReference type="RefSeq" id="WP_013615126.1">
    <property type="nucleotide sequence ID" value="NC_015161.1"/>
</dbReference>
<dbReference type="Pfam" id="PF03061">
    <property type="entry name" value="4HBT"/>
    <property type="match status" value="1"/>
</dbReference>
<evidence type="ECO:0000259" key="8">
    <source>
        <dbReference type="Pfam" id="PF03061"/>
    </source>
</evidence>
<organism evidence="9 10">
    <name type="scientific">Deinococcus proteolyticus (strain ATCC 35074 / DSM 20540 / JCM 6276 / NBRC 101906 / NCIMB 13154 / VKM Ac-1939 / CCM 2703 / MRP)</name>
    <dbReference type="NCBI Taxonomy" id="693977"/>
    <lineage>
        <taxon>Bacteria</taxon>
        <taxon>Thermotogati</taxon>
        <taxon>Deinococcota</taxon>
        <taxon>Deinococci</taxon>
        <taxon>Deinococcales</taxon>
        <taxon>Deinococcaceae</taxon>
        <taxon>Deinococcus</taxon>
    </lineage>
</organism>
<dbReference type="CDD" id="cd03443">
    <property type="entry name" value="PaaI_thioesterase"/>
    <property type="match status" value="1"/>
</dbReference>
<dbReference type="SUPFAM" id="SSF54637">
    <property type="entry name" value="Thioesterase/thiol ester dehydrase-isomerase"/>
    <property type="match status" value="1"/>
</dbReference>
<evidence type="ECO:0000256" key="6">
    <source>
        <dbReference type="ARBA" id="ARBA00040062"/>
    </source>
</evidence>
<sequence length="156" mass="16351">MTLPADPQQLLTFADSILAQQSFSALIGARFTAIGEGRATLQVPLREDLRQHHGFAHGGLLASMADITLTFVGALHLGPQVLTSEFKINFIRPAVGETLVARGELVGGTARQAVTRCDIYAVRPGEDGQPGEKLVATAQGTIVLPDTAAPGRAGQP</sequence>
<dbReference type="KEGG" id="dpt:Deipr_1370"/>
<evidence type="ECO:0000256" key="3">
    <source>
        <dbReference type="ARBA" id="ARBA00036002"/>
    </source>
</evidence>
<dbReference type="Proteomes" id="UP000007718">
    <property type="component" value="Chromosome"/>
</dbReference>
<proteinExistence type="inferred from homology"/>
<dbReference type="STRING" id="693977.Deipr_1370"/>
<reference evidence="10" key="1">
    <citation type="submission" date="2011-02" db="EMBL/GenBank/DDBJ databases">
        <title>The complete sequence of chromosome of Deinococcus proteolyticus DSM 20540.</title>
        <authorList>
            <consortium name="US DOE Joint Genome Institute (JGI-PGF)"/>
            <person name="Lucas S."/>
            <person name="Copeland A."/>
            <person name="Lapidus A."/>
            <person name="Bruce D."/>
            <person name="Goodwin L."/>
            <person name="Pitluck S."/>
            <person name="Kyrpides N."/>
            <person name="Mavromatis K."/>
            <person name="Pagani I."/>
            <person name="Ivanova N."/>
            <person name="Ovchinnikova G."/>
            <person name="Zeytun A."/>
            <person name="Detter J.C."/>
            <person name="Han C."/>
            <person name="Land M."/>
            <person name="Hauser L."/>
            <person name="Markowitz V."/>
            <person name="Cheng J.-F."/>
            <person name="Hugenholtz P."/>
            <person name="Woyke T."/>
            <person name="Wu D."/>
            <person name="Pukall R."/>
            <person name="Steenblock K."/>
            <person name="Brambilla E."/>
            <person name="Klenk H.-P."/>
            <person name="Eisen J.A."/>
        </authorList>
    </citation>
    <scope>NUCLEOTIDE SEQUENCE [LARGE SCALE GENOMIC DNA]</scope>
    <source>
        <strain evidence="10">ATCC 35074 / DSM 20540 / JCM 6276 / NBRC 101906 / NCIMB 13154 / VKM Ac-1939 / CCM 2703 / MRP</strain>
    </source>
</reference>
<comment type="catalytic activity">
    <reaction evidence="3">
        <text>a long-chain fatty acyl-CoA + H2O = a long-chain fatty acid + CoA + H(+)</text>
        <dbReference type="Rhea" id="RHEA:67680"/>
        <dbReference type="ChEBI" id="CHEBI:15377"/>
        <dbReference type="ChEBI" id="CHEBI:15378"/>
        <dbReference type="ChEBI" id="CHEBI:57287"/>
        <dbReference type="ChEBI" id="CHEBI:57560"/>
        <dbReference type="ChEBI" id="CHEBI:83139"/>
    </reaction>
</comment>
<protein>
    <recommendedName>
        <fullName evidence="6">Medium/long-chain acyl-CoA thioesterase YigI</fullName>
        <ecNumber evidence="5">3.1.2.20</ecNumber>
    </recommendedName>
</protein>
<name>F0RJ80_DEIPM</name>
<gene>
    <name evidence="9" type="ordered locus">Deipr_1370</name>
</gene>
<dbReference type="OrthoDB" id="337200at2"/>
<evidence type="ECO:0000313" key="10">
    <source>
        <dbReference type="Proteomes" id="UP000007718"/>
    </source>
</evidence>
<dbReference type="AlphaFoldDB" id="F0RJ80"/>
<feature type="domain" description="Thioesterase" evidence="8">
    <location>
        <begin position="53"/>
        <end position="122"/>
    </location>
</feature>
<dbReference type="GO" id="GO:0047617">
    <property type="term" value="F:fatty acyl-CoA hydrolase activity"/>
    <property type="evidence" value="ECO:0007669"/>
    <property type="project" value="UniProtKB-EC"/>
</dbReference>
<comment type="catalytic activity">
    <reaction evidence="2">
        <text>a fatty acyl-CoA + H2O = a fatty acid + CoA + H(+)</text>
        <dbReference type="Rhea" id="RHEA:16781"/>
        <dbReference type="ChEBI" id="CHEBI:15377"/>
        <dbReference type="ChEBI" id="CHEBI:15378"/>
        <dbReference type="ChEBI" id="CHEBI:28868"/>
        <dbReference type="ChEBI" id="CHEBI:57287"/>
        <dbReference type="ChEBI" id="CHEBI:77636"/>
        <dbReference type="EC" id="3.1.2.20"/>
    </reaction>
</comment>
<accession>F0RJ80</accession>
<evidence type="ECO:0000313" key="9">
    <source>
        <dbReference type="EMBL" id="ADY26517.1"/>
    </source>
</evidence>
<evidence type="ECO:0000256" key="1">
    <source>
        <dbReference type="ARBA" id="ARBA00022801"/>
    </source>
</evidence>
<dbReference type="PANTHER" id="PTHR43240:SF20">
    <property type="entry name" value="MEDIUM_LONG-CHAIN ACYL-COA THIOESTERASE YIGI"/>
    <property type="match status" value="1"/>
</dbReference>
<dbReference type="InterPro" id="IPR006683">
    <property type="entry name" value="Thioestr_dom"/>
</dbReference>
<evidence type="ECO:0000256" key="5">
    <source>
        <dbReference type="ARBA" id="ARBA00038894"/>
    </source>
</evidence>
<evidence type="ECO:0000256" key="4">
    <source>
        <dbReference type="ARBA" id="ARBA00038381"/>
    </source>
</evidence>
<dbReference type="Gene3D" id="3.10.129.10">
    <property type="entry name" value="Hotdog Thioesterase"/>
    <property type="match status" value="1"/>
</dbReference>
<keyword evidence="1" id="KW-0378">Hydrolase</keyword>
<evidence type="ECO:0000256" key="7">
    <source>
        <dbReference type="ARBA" id="ARBA00048062"/>
    </source>
</evidence>
<comment type="similarity">
    <text evidence="4">Belongs to the YigI thioesterase family.</text>
</comment>
<dbReference type="InterPro" id="IPR029069">
    <property type="entry name" value="HotDog_dom_sf"/>
</dbReference>
<dbReference type="eggNOG" id="COG2050">
    <property type="taxonomic scope" value="Bacteria"/>
</dbReference>